<keyword evidence="1" id="KW-0805">Transcription regulation</keyword>
<dbReference type="CDD" id="cd07377">
    <property type="entry name" value="WHTH_GntR"/>
    <property type="match status" value="1"/>
</dbReference>
<dbReference type="InterPro" id="IPR011711">
    <property type="entry name" value="GntR_C"/>
</dbReference>
<dbReference type="Gene3D" id="1.10.10.10">
    <property type="entry name" value="Winged helix-like DNA-binding domain superfamily/Winged helix DNA-binding domain"/>
    <property type="match status" value="1"/>
</dbReference>
<dbReference type="PROSITE" id="PS50949">
    <property type="entry name" value="HTH_GNTR"/>
    <property type="match status" value="1"/>
</dbReference>
<proteinExistence type="predicted"/>
<dbReference type="Pfam" id="PF07729">
    <property type="entry name" value="FCD"/>
    <property type="match status" value="1"/>
</dbReference>
<evidence type="ECO:0000259" key="4">
    <source>
        <dbReference type="PROSITE" id="PS50949"/>
    </source>
</evidence>
<dbReference type="InterPro" id="IPR000524">
    <property type="entry name" value="Tscrpt_reg_HTH_GntR"/>
</dbReference>
<dbReference type="RefSeq" id="WP_264599617.1">
    <property type="nucleotide sequence ID" value="NZ_JAOQNS010000001.1"/>
</dbReference>
<comment type="caution">
    <text evidence="5">The sequence shown here is derived from an EMBL/GenBank/DDBJ whole genome shotgun (WGS) entry which is preliminary data.</text>
</comment>
<dbReference type="InterPro" id="IPR036388">
    <property type="entry name" value="WH-like_DNA-bd_sf"/>
</dbReference>
<dbReference type="InterPro" id="IPR008920">
    <property type="entry name" value="TF_FadR/GntR_C"/>
</dbReference>
<keyword evidence="2" id="KW-0238">DNA-binding</keyword>
<sequence length="260" mass="28845">MPVEPIKPRRLYQEVADQLSRLIAGGEFKPGTRLPSERDLAQSLQVSRPTIREAMIALEIAGAIEIRTGSGVFVRDPARSTAKSVAEADIGPGPFELMEARIHIEGEAAAIAAERLTEFDRAALEKALAEMERLADRQQSIEAADREFHQIIGRATRNSAMAAAVDQLWAFRARNSMWGKLHELIGEIKKHRDWNDDLNALTDHRAILEAFDTGDAQKARAAMQAHLRRLNDVLMTASELDLIQLDDRQPGDKTAPAARE</sequence>
<dbReference type="Gene3D" id="1.20.120.530">
    <property type="entry name" value="GntR ligand-binding domain-like"/>
    <property type="match status" value="1"/>
</dbReference>
<dbReference type="PANTHER" id="PTHR43537:SF5">
    <property type="entry name" value="UXU OPERON TRANSCRIPTIONAL REGULATOR"/>
    <property type="match status" value="1"/>
</dbReference>
<dbReference type="Proteomes" id="UP001209755">
    <property type="component" value="Unassembled WGS sequence"/>
</dbReference>
<evidence type="ECO:0000256" key="3">
    <source>
        <dbReference type="ARBA" id="ARBA00023163"/>
    </source>
</evidence>
<dbReference type="InterPro" id="IPR036390">
    <property type="entry name" value="WH_DNA-bd_sf"/>
</dbReference>
<protein>
    <submittedName>
        <fullName evidence="5">GntR family transcriptional repressor for pyruvate dehydrogenase complex</fullName>
    </submittedName>
</protein>
<dbReference type="EMBL" id="JAOQNS010000001">
    <property type="protein sequence ID" value="MCW2305939.1"/>
    <property type="molecule type" value="Genomic_DNA"/>
</dbReference>
<dbReference type="PRINTS" id="PR00035">
    <property type="entry name" value="HTHGNTR"/>
</dbReference>
<evidence type="ECO:0000313" key="5">
    <source>
        <dbReference type="EMBL" id="MCW2305939.1"/>
    </source>
</evidence>
<reference evidence="6" key="1">
    <citation type="submission" date="2023-07" db="EMBL/GenBank/DDBJ databases">
        <title>Genome sequencing of Purple Non-Sulfur Bacteria from various extreme environments.</title>
        <authorList>
            <person name="Mayer M."/>
        </authorList>
    </citation>
    <scope>NUCLEOTIDE SEQUENCE [LARGE SCALE GENOMIC DNA]</scope>
    <source>
        <strain evidence="6">DSM 17935</strain>
    </source>
</reference>
<evidence type="ECO:0000256" key="1">
    <source>
        <dbReference type="ARBA" id="ARBA00023015"/>
    </source>
</evidence>
<keyword evidence="3" id="KW-0804">Transcription</keyword>
<dbReference type="SUPFAM" id="SSF46785">
    <property type="entry name" value="Winged helix' DNA-binding domain"/>
    <property type="match status" value="1"/>
</dbReference>
<accession>A0ABT3H6G8</accession>
<gene>
    <name evidence="5" type="ORF">M2319_000255</name>
</gene>
<evidence type="ECO:0000313" key="6">
    <source>
        <dbReference type="Proteomes" id="UP001209755"/>
    </source>
</evidence>
<organism evidence="5 6">
    <name type="scientific">Rhodobium gokarnense</name>
    <dbReference type="NCBI Taxonomy" id="364296"/>
    <lineage>
        <taxon>Bacteria</taxon>
        <taxon>Pseudomonadati</taxon>
        <taxon>Pseudomonadota</taxon>
        <taxon>Alphaproteobacteria</taxon>
        <taxon>Hyphomicrobiales</taxon>
        <taxon>Rhodobiaceae</taxon>
        <taxon>Rhodobium</taxon>
    </lineage>
</organism>
<evidence type="ECO:0000256" key="2">
    <source>
        <dbReference type="ARBA" id="ARBA00023125"/>
    </source>
</evidence>
<dbReference type="SMART" id="SM00895">
    <property type="entry name" value="FCD"/>
    <property type="match status" value="1"/>
</dbReference>
<keyword evidence="5" id="KW-0670">Pyruvate</keyword>
<dbReference type="Pfam" id="PF00392">
    <property type="entry name" value="GntR"/>
    <property type="match status" value="1"/>
</dbReference>
<keyword evidence="6" id="KW-1185">Reference proteome</keyword>
<name>A0ABT3H6G8_9HYPH</name>
<dbReference type="SUPFAM" id="SSF48008">
    <property type="entry name" value="GntR ligand-binding domain-like"/>
    <property type="match status" value="1"/>
</dbReference>
<dbReference type="SMART" id="SM00345">
    <property type="entry name" value="HTH_GNTR"/>
    <property type="match status" value="1"/>
</dbReference>
<dbReference type="PANTHER" id="PTHR43537">
    <property type="entry name" value="TRANSCRIPTIONAL REGULATOR, GNTR FAMILY"/>
    <property type="match status" value="1"/>
</dbReference>
<feature type="domain" description="HTH gntR-type" evidence="4">
    <location>
        <begin position="9"/>
        <end position="77"/>
    </location>
</feature>